<dbReference type="PANTHER" id="PTHR13393">
    <property type="entry name" value="SAM-DEPENDENT METHYLTRANSFERASE"/>
    <property type="match status" value="1"/>
</dbReference>
<keyword evidence="1 6" id="KW-0963">Cytoplasm</keyword>
<dbReference type="InterPro" id="IPR010286">
    <property type="entry name" value="METTL16/RlmF"/>
</dbReference>
<dbReference type="Proteomes" id="UP000273022">
    <property type="component" value="Unassembled WGS sequence"/>
</dbReference>
<keyword evidence="3 6" id="KW-0489">Methyltransferase</keyword>
<comment type="subcellular location">
    <subcellularLocation>
        <location evidence="6">Cytoplasm</location>
    </subcellularLocation>
</comment>
<proteinExistence type="inferred from homology"/>
<dbReference type="GO" id="GO:0052907">
    <property type="term" value="F:23S rRNA (adenine(1618)-N(6))-methyltransferase activity"/>
    <property type="evidence" value="ECO:0007669"/>
    <property type="project" value="UniProtKB-EC"/>
</dbReference>
<dbReference type="PANTHER" id="PTHR13393:SF0">
    <property type="entry name" value="RNA N6-ADENOSINE-METHYLTRANSFERASE METTL16"/>
    <property type="match status" value="1"/>
</dbReference>
<evidence type="ECO:0000256" key="2">
    <source>
        <dbReference type="ARBA" id="ARBA00022552"/>
    </source>
</evidence>
<dbReference type="SUPFAM" id="SSF53335">
    <property type="entry name" value="S-adenosyl-L-methionine-dependent methyltransferases"/>
    <property type="match status" value="1"/>
</dbReference>
<organism evidence="7 8">
    <name type="scientific">Parashewanella spongiae</name>
    <dbReference type="NCBI Taxonomy" id="342950"/>
    <lineage>
        <taxon>Bacteria</taxon>
        <taxon>Pseudomonadati</taxon>
        <taxon>Pseudomonadota</taxon>
        <taxon>Gammaproteobacteria</taxon>
        <taxon>Alteromonadales</taxon>
        <taxon>Shewanellaceae</taxon>
        <taxon>Parashewanella</taxon>
    </lineage>
</organism>
<sequence>MSLAVKFASKSKMHPRNLHNQGYDFDKLIVVCPELTNYLVTTPRGETSINFSNPVAVKLLNKALLHQYYGIKHWQLADGFLCPPIPGRVDSLHYIADLLAATLKVPVKKLKHCNIKGLDIGCGANLIYPLLGNSVYGWQFVASDINQPSIQAANHLIESNALNDEIECRWQPELKSIFNNIIQPNEYYDFTMCNPPFHRSAEEANTGTQRKQTNLKVNSQQRGARLTGLSVGGLNFAGQHNELWCEGGESAFICRMIAESKQYRQQCGWFTSLVAKKDNLSAIKKALKKANVKDQKIINMSQGQKISRMICWSFDKK</sequence>
<evidence type="ECO:0000313" key="7">
    <source>
        <dbReference type="EMBL" id="RJY04941.1"/>
    </source>
</evidence>
<comment type="catalytic activity">
    <reaction evidence="6">
        <text>adenosine(1618) in 23S rRNA + S-adenosyl-L-methionine = N(6)-methyladenosine(1618) in 23S rRNA + S-adenosyl-L-homocysteine + H(+)</text>
        <dbReference type="Rhea" id="RHEA:16497"/>
        <dbReference type="Rhea" id="RHEA-COMP:10229"/>
        <dbReference type="Rhea" id="RHEA-COMP:10231"/>
        <dbReference type="ChEBI" id="CHEBI:15378"/>
        <dbReference type="ChEBI" id="CHEBI:57856"/>
        <dbReference type="ChEBI" id="CHEBI:59789"/>
        <dbReference type="ChEBI" id="CHEBI:74411"/>
        <dbReference type="ChEBI" id="CHEBI:74449"/>
        <dbReference type="EC" id="2.1.1.181"/>
    </reaction>
</comment>
<dbReference type="HAMAP" id="MF_01848">
    <property type="entry name" value="23SrRNA_methyltr_F"/>
    <property type="match status" value="1"/>
</dbReference>
<accession>A0A3A6T6A7</accession>
<dbReference type="GO" id="GO:0005737">
    <property type="term" value="C:cytoplasm"/>
    <property type="evidence" value="ECO:0007669"/>
    <property type="project" value="UniProtKB-SubCell"/>
</dbReference>
<keyword evidence="2 6" id="KW-0698">rRNA processing</keyword>
<evidence type="ECO:0000313" key="8">
    <source>
        <dbReference type="Proteomes" id="UP000273022"/>
    </source>
</evidence>
<protein>
    <recommendedName>
        <fullName evidence="6">Ribosomal RNA large subunit methyltransferase F</fullName>
        <ecNumber evidence="6">2.1.1.181</ecNumber>
    </recommendedName>
    <alternativeName>
        <fullName evidence="6">23S rRNA mA1618 methyltransferase</fullName>
    </alternativeName>
    <alternativeName>
        <fullName evidence="6">rRNA adenine N-6-methyltransferase</fullName>
    </alternativeName>
</protein>
<gene>
    <name evidence="6 7" type="primary">rlmF</name>
    <name evidence="7" type="ORF">D5R81_18870</name>
</gene>
<dbReference type="GO" id="GO:0070475">
    <property type="term" value="P:rRNA base methylation"/>
    <property type="evidence" value="ECO:0007669"/>
    <property type="project" value="TreeGrafter"/>
</dbReference>
<keyword evidence="5 6" id="KW-0949">S-adenosyl-L-methionine</keyword>
<dbReference type="OrthoDB" id="1115728at2"/>
<dbReference type="Pfam" id="PF05971">
    <property type="entry name" value="Methyltransf_10"/>
    <property type="match status" value="1"/>
</dbReference>
<evidence type="ECO:0000256" key="6">
    <source>
        <dbReference type="HAMAP-Rule" id="MF_01848"/>
    </source>
</evidence>
<dbReference type="Gene3D" id="3.40.50.150">
    <property type="entry name" value="Vaccinia Virus protein VP39"/>
    <property type="match status" value="1"/>
</dbReference>
<dbReference type="InterPro" id="IPR016909">
    <property type="entry name" value="rRNA_lsu_MeTfrase_F"/>
</dbReference>
<evidence type="ECO:0000256" key="4">
    <source>
        <dbReference type="ARBA" id="ARBA00022679"/>
    </source>
</evidence>
<evidence type="ECO:0000256" key="1">
    <source>
        <dbReference type="ARBA" id="ARBA00022490"/>
    </source>
</evidence>
<dbReference type="PIRSF" id="PIRSF029038">
    <property type="entry name" value="Mtase_YbiN_prd"/>
    <property type="match status" value="1"/>
</dbReference>
<dbReference type="AlphaFoldDB" id="A0A3A6T6A7"/>
<dbReference type="EC" id="2.1.1.181" evidence="6"/>
<dbReference type="NCBIfam" id="NF008725">
    <property type="entry name" value="PRK11727.1"/>
    <property type="match status" value="1"/>
</dbReference>
<dbReference type="RefSeq" id="WP_121855133.1">
    <property type="nucleotide sequence ID" value="NZ_CP037952.1"/>
</dbReference>
<reference evidence="7 8" key="1">
    <citation type="submission" date="2018-09" db="EMBL/GenBank/DDBJ databases">
        <title>Phylogeny of the Shewanellaceae, and recommendation for two new genera, Pseudoshewanella and Parashewanella.</title>
        <authorList>
            <person name="Wang G."/>
        </authorList>
    </citation>
    <scope>NUCLEOTIDE SEQUENCE [LARGE SCALE GENOMIC DNA]</scope>
    <source>
        <strain evidence="7 8">KCTC 22492</strain>
    </source>
</reference>
<dbReference type="CDD" id="cd02440">
    <property type="entry name" value="AdoMet_MTases"/>
    <property type="match status" value="1"/>
</dbReference>
<comment type="similarity">
    <text evidence="6">Belongs to the methyltransferase superfamily. METTL16/RlmF family.</text>
</comment>
<evidence type="ECO:0000256" key="5">
    <source>
        <dbReference type="ARBA" id="ARBA00022691"/>
    </source>
</evidence>
<evidence type="ECO:0000256" key="3">
    <source>
        <dbReference type="ARBA" id="ARBA00022603"/>
    </source>
</evidence>
<comment type="function">
    <text evidence="6">Specifically methylates the adenine in position 1618 of 23S rRNA.</text>
</comment>
<dbReference type="EMBL" id="QYYH01000199">
    <property type="protein sequence ID" value="RJY04941.1"/>
    <property type="molecule type" value="Genomic_DNA"/>
</dbReference>
<comment type="caution">
    <text evidence="7">The sequence shown here is derived from an EMBL/GenBank/DDBJ whole genome shotgun (WGS) entry which is preliminary data.</text>
</comment>
<dbReference type="InterPro" id="IPR029063">
    <property type="entry name" value="SAM-dependent_MTases_sf"/>
</dbReference>
<name>A0A3A6T6A7_9GAMM</name>
<keyword evidence="4 6" id="KW-0808">Transferase</keyword>
<keyword evidence="8" id="KW-1185">Reference proteome</keyword>